<organism evidence="2 3">
    <name type="scientific">Inquilinus limosus</name>
    <dbReference type="NCBI Taxonomy" id="171674"/>
    <lineage>
        <taxon>Bacteria</taxon>
        <taxon>Pseudomonadati</taxon>
        <taxon>Pseudomonadota</taxon>
        <taxon>Alphaproteobacteria</taxon>
        <taxon>Rhodospirillales</taxon>
        <taxon>Rhodospirillaceae</taxon>
        <taxon>Inquilinus</taxon>
    </lineage>
</organism>
<reference evidence="2" key="1">
    <citation type="submission" date="2020-06" db="EMBL/GenBank/DDBJ databases">
        <title>Stable isotope informed genome-resolved metagenomics uncovers potential trophic interactions in rhizosphere soil.</title>
        <authorList>
            <person name="Starr E.P."/>
            <person name="Shi S."/>
            <person name="Blazewicz S.J."/>
            <person name="Koch B.J."/>
            <person name="Probst A.J."/>
            <person name="Hungate B.A."/>
            <person name="Pett-Ridge J."/>
            <person name="Firestone M.K."/>
            <person name="Banfield J.F."/>
        </authorList>
    </citation>
    <scope>NUCLEOTIDE SEQUENCE</scope>
    <source>
        <strain evidence="2">YM_69_17</strain>
    </source>
</reference>
<dbReference type="Gene3D" id="3.40.50.880">
    <property type="match status" value="1"/>
</dbReference>
<comment type="caution">
    <text evidence="2">The sequence shown here is derived from an EMBL/GenBank/DDBJ whole genome shotgun (WGS) entry which is preliminary data.</text>
</comment>
<dbReference type="InterPro" id="IPR002818">
    <property type="entry name" value="DJ-1/PfpI"/>
</dbReference>
<feature type="domain" description="DJ-1/PfpI" evidence="1">
    <location>
        <begin position="4"/>
        <end position="174"/>
    </location>
</feature>
<dbReference type="SUPFAM" id="SSF52317">
    <property type="entry name" value="Class I glutamine amidotransferase-like"/>
    <property type="match status" value="1"/>
</dbReference>
<dbReference type="EMBL" id="JAEKLZ010000410">
    <property type="protein sequence ID" value="MBW8728454.1"/>
    <property type="molecule type" value="Genomic_DNA"/>
</dbReference>
<dbReference type="PANTHER" id="PTHR43130">
    <property type="entry name" value="ARAC-FAMILY TRANSCRIPTIONAL REGULATOR"/>
    <property type="match status" value="1"/>
</dbReference>
<dbReference type="AlphaFoldDB" id="A0A952KNB4"/>
<sequence>MTDRRIAFVLFDRALGLNLNGPAEVFGSANHLLGGGYDLQVLSEAGGLVRTSAGIAVDTRPLAAFDPAGLDTLIVVGGDGAASFTADAPLIGWIGQAARTARRVCSICNGAFLLAAAGLLDGRRAVTHWCEVAELRARYPKVTVELDPIYLRDGPVWTSAGMSAGIDLALALVEDDHGRRISLAVAKELVVFLRRSGGQAQFSGALAAQTRLGAVDSRLAELPGWIMDNLGADLTVEALALSVGMAPRSFA</sequence>
<dbReference type="GO" id="GO:0006355">
    <property type="term" value="P:regulation of DNA-templated transcription"/>
    <property type="evidence" value="ECO:0007669"/>
    <property type="project" value="TreeGrafter"/>
</dbReference>
<proteinExistence type="predicted"/>
<evidence type="ECO:0000313" key="3">
    <source>
        <dbReference type="Proteomes" id="UP000700706"/>
    </source>
</evidence>
<gene>
    <name evidence="2" type="ORF">JF625_25345</name>
</gene>
<evidence type="ECO:0000259" key="1">
    <source>
        <dbReference type="Pfam" id="PF01965"/>
    </source>
</evidence>
<dbReference type="Proteomes" id="UP000700706">
    <property type="component" value="Unassembled WGS sequence"/>
</dbReference>
<protein>
    <submittedName>
        <fullName evidence="2">AraC family transcriptional regulator</fullName>
    </submittedName>
</protein>
<accession>A0A952KNB4</accession>
<evidence type="ECO:0000313" key="2">
    <source>
        <dbReference type="EMBL" id="MBW8728454.1"/>
    </source>
</evidence>
<name>A0A952KNB4_9PROT</name>
<feature type="non-terminal residue" evidence="2">
    <location>
        <position position="251"/>
    </location>
</feature>
<dbReference type="PANTHER" id="PTHR43130:SF3">
    <property type="entry name" value="HTH-TYPE TRANSCRIPTIONAL REGULATOR RV1931C"/>
    <property type="match status" value="1"/>
</dbReference>
<dbReference type="InterPro" id="IPR052158">
    <property type="entry name" value="INH-QAR"/>
</dbReference>
<dbReference type="CDD" id="cd03137">
    <property type="entry name" value="GATase1_AraC_1"/>
    <property type="match status" value="1"/>
</dbReference>
<dbReference type="Pfam" id="PF01965">
    <property type="entry name" value="DJ-1_PfpI"/>
    <property type="match status" value="1"/>
</dbReference>
<dbReference type="InterPro" id="IPR029062">
    <property type="entry name" value="Class_I_gatase-like"/>
</dbReference>